<name>A0A0F9CB35_9ZZZZ</name>
<sequence>MLTYADGNPLLSADAAYLAIQLRRVEQARAKYDRVETDTAFHELCQAENSYRNTWLRYCGADCPDCDEGIVVIHDDAPADTADAPTVGTCARCHGRGKIDPTKGD</sequence>
<dbReference type="AlphaFoldDB" id="A0A0F9CB35"/>
<evidence type="ECO:0000313" key="1">
    <source>
        <dbReference type="EMBL" id="KKL23612.1"/>
    </source>
</evidence>
<proteinExistence type="predicted"/>
<reference evidence="1" key="1">
    <citation type="journal article" date="2015" name="Nature">
        <title>Complex archaea that bridge the gap between prokaryotes and eukaryotes.</title>
        <authorList>
            <person name="Spang A."/>
            <person name="Saw J.H."/>
            <person name="Jorgensen S.L."/>
            <person name="Zaremba-Niedzwiedzka K."/>
            <person name="Martijn J."/>
            <person name="Lind A.E."/>
            <person name="van Eijk R."/>
            <person name="Schleper C."/>
            <person name="Guy L."/>
            <person name="Ettema T.J."/>
        </authorList>
    </citation>
    <scope>NUCLEOTIDE SEQUENCE</scope>
</reference>
<dbReference type="EMBL" id="LAZR01036911">
    <property type="protein sequence ID" value="KKL23612.1"/>
    <property type="molecule type" value="Genomic_DNA"/>
</dbReference>
<gene>
    <name evidence="1" type="ORF">LCGC14_2423650</name>
</gene>
<organism evidence="1">
    <name type="scientific">marine sediment metagenome</name>
    <dbReference type="NCBI Taxonomy" id="412755"/>
    <lineage>
        <taxon>unclassified sequences</taxon>
        <taxon>metagenomes</taxon>
        <taxon>ecological metagenomes</taxon>
    </lineage>
</organism>
<accession>A0A0F9CB35</accession>
<protein>
    <submittedName>
        <fullName evidence="1">Uncharacterized protein</fullName>
    </submittedName>
</protein>
<comment type="caution">
    <text evidence="1">The sequence shown here is derived from an EMBL/GenBank/DDBJ whole genome shotgun (WGS) entry which is preliminary data.</text>
</comment>